<accession>A0A4C1ZED2</accession>
<protein>
    <submittedName>
        <fullName evidence="1">Uncharacterized protein</fullName>
    </submittedName>
</protein>
<organism evidence="1 2">
    <name type="scientific">Eumeta variegata</name>
    <name type="common">Bagworm moth</name>
    <name type="synonym">Eumeta japonica</name>
    <dbReference type="NCBI Taxonomy" id="151549"/>
    <lineage>
        <taxon>Eukaryota</taxon>
        <taxon>Metazoa</taxon>
        <taxon>Ecdysozoa</taxon>
        <taxon>Arthropoda</taxon>
        <taxon>Hexapoda</taxon>
        <taxon>Insecta</taxon>
        <taxon>Pterygota</taxon>
        <taxon>Neoptera</taxon>
        <taxon>Endopterygota</taxon>
        <taxon>Lepidoptera</taxon>
        <taxon>Glossata</taxon>
        <taxon>Ditrysia</taxon>
        <taxon>Tineoidea</taxon>
        <taxon>Psychidae</taxon>
        <taxon>Oiketicinae</taxon>
        <taxon>Eumeta</taxon>
    </lineage>
</organism>
<dbReference type="EMBL" id="BGZK01001708">
    <property type="protein sequence ID" value="GBP84955.1"/>
    <property type="molecule type" value="Genomic_DNA"/>
</dbReference>
<evidence type="ECO:0000313" key="2">
    <source>
        <dbReference type="Proteomes" id="UP000299102"/>
    </source>
</evidence>
<comment type="caution">
    <text evidence="1">The sequence shown here is derived from an EMBL/GenBank/DDBJ whole genome shotgun (WGS) entry which is preliminary data.</text>
</comment>
<gene>
    <name evidence="1" type="ORF">EVAR_59196_1</name>
</gene>
<name>A0A4C1ZED2_EUMVA</name>
<keyword evidence="2" id="KW-1185">Reference proteome</keyword>
<proteinExistence type="predicted"/>
<dbReference type="OrthoDB" id="10267474at2759"/>
<dbReference type="AlphaFoldDB" id="A0A4C1ZED2"/>
<dbReference type="Proteomes" id="UP000299102">
    <property type="component" value="Unassembled WGS sequence"/>
</dbReference>
<sequence length="155" mass="17559">MHTSVKPPNAPIRRPAIANATKLRGRRAPRFTAARNGRRRLVVYLQTTFDVVNDVKVAEGIIKLASDFSHIITTKQTRQTKYKQARGPRAAPEYLDPGNLERAGVARARLESCLTVRYFFILFTYIQLFSAAKSQPRYSVLRPAPRGRATRVVQH</sequence>
<reference evidence="1 2" key="1">
    <citation type="journal article" date="2019" name="Commun. Biol.">
        <title>The bagworm genome reveals a unique fibroin gene that provides high tensile strength.</title>
        <authorList>
            <person name="Kono N."/>
            <person name="Nakamura H."/>
            <person name="Ohtoshi R."/>
            <person name="Tomita M."/>
            <person name="Numata K."/>
            <person name="Arakawa K."/>
        </authorList>
    </citation>
    <scope>NUCLEOTIDE SEQUENCE [LARGE SCALE GENOMIC DNA]</scope>
</reference>
<evidence type="ECO:0000313" key="1">
    <source>
        <dbReference type="EMBL" id="GBP84955.1"/>
    </source>
</evidence>